<dbReference type="GO" id="GO:0050661">
    <property type="term" value="F:NADP binding"/>
    <property type="evidence" value="ECO:0007669"/>
    <property type="project" value="InterPro"/>
</dbReference>
<dbReference type="PANTHER" id="PTHR43148">
    <property type="entry name" value="GLYCERALDEHYDE-3-PHOSPHATE DEHYDROGENASE 2"/>
    <property type="match status" value="1"/>
</dbReference>
<feature type="domain" description="Glyceraldehyde 3-phosphate dehydrogenase NAD(P) binding" evidence="9">
    <location>
        <begin position="2"/>
        <end position="149"/>
    </location>
</feature>
<dbReference type="FunFam" id="3.40.50.720:FF:000001">
    <property type="entry name" value="Glyceraldehyde-3-phosphate dehydrogenase"/>
    <property type="match status" value="1"/>
</dbReference>
<evidence type="ECO:0000259" key="9">
    <source>
        <dbReference type="SMART" id="SM00846"/>
    </source>
</evidence>
<comment type="similarity">
    <text evidence="1 8">Belongs to the glyceraldehyde-3-phosphate dehydrogenase family.</text>
</comment>
<dbReference type="CDD" id="cd18126">
    <property type="entry name" value="GAPDH_I_C"/>
    <property type="match status" value="1"/>
</dbReference>
<dbReference type="Proteomes" id="UP000516305">
    <property type="component" value="Chromosome"/>
</dbReference>
<evidence type="ECO:0000256" key="2">
    <source>
        <dbReference type="ARBA" id="ARBA00011881"/>
    </source>
</evidence>
<dbReference type="InterPro" id="IPR020828">
    <property type="entry name" value="GlycerAld_3-P_DH_NAD(P)-bd"/>
</dbReference>
<evidence type="ECO:0000313" key="11">
    <source>
        <dbReference type="Proteomes" id="UP000516305"/>
    </source>
</evidence>
<feature type="binding site" evidence="6">
    <location>
        <position position="311"/>
    </location>
    <ligand>
        <name>NAD(+)</name>
        <dbReference type="ChEBI" id="CHEBI:57540"/>
    </ligand>
</feature>
<dbReference type="FunFam" id="3.30.360.10:FF:000002">
    <property type="entry name" value="Glyceraldehyde-3-phosphate dehydrogenase"/>
    <property type="match status" value="1"/>
</dbReference>
<feature type="binding site" evidence="6">
    <location>
        <position position="33"/>
    </location>
    <ligand>
        <name>NAD(+)</name>
        <dbReference type="ChEBI" id="CHEBI:57540"/>
    </ligand>
</feature>
<feature type="site" description="Activates thiol group during catalysis" evidence="7">
    <location>
        <position position="176"/>
    </location>
</feature>
<proteinExistence type="inferred from homology"/>
<comment type="subunit">
    <text evidence="2">Homotetramer.</text>
</comment>
<feature type="binding site" evidence="5">
    <location>
        <position position="179"/>
    </location>
    <ligand>
        <name>D-glyceraldehyde 3-phosphate</name>
        <dbReference type="ChEBI" id="CHEBI:59776"/>
    </ligand>
</feature>
<dbReference type="SMART" id="SM00846">
    <property type="entry name" value="Gp_dh_N"/>
    <property type="match status" value="1"/>
</dbReference>
<evidence type="ECO:0000256" key="8">
    <source>
        <dbReference type="RuleBase" id="RU000397"/>
    </source>
</evidence>
<dbReference type="KEGG" id="chyd:H4K34_01250"/>
<keyword evidence="11" id="KW-1185">Reference proteome</keyword>
<gene>
    <name evidence="10" type="primary">gap</name>
    <name evidence="10" type="ORF">H4K34_01250</name>
</gene>
<dbReference type="RefSeq" id="WP_210759025.1">
    <property type="nucleotide sequence ID" value="NZ_CP060139.1"/>
</dbReference>
<evidence type="ECO:0000256" key="4">
    <source>
        <dbReference type="PIRSR" id="PIRSR000149-1"/>
    </source>
</evidence>
<dbReference type="PIRSF" id="PIRSF000149">
    <property type="entry name" value="GAP_DH"/>
    <property type="match status" value="1"/>
</dbReference>
<evidence type="ECO:0000256" key="1">
    <source>
        <dbReference type="ARBA" id="ARBA00007406"/>
    </source>
</evidence>
<feature type="binding site" evidence="5">
    <location>
        <begin position="148"/>
        <end position="150"/>
    </location>
    <ligand>
        <name>D-glyceraldehyde 3-phosphate</name>
        <dbReference type="ChEBI" id="CHEBI:59776"/>
    </ligand>
</feature>
<dbReference type="NCBIfam" id="TIGR01534">
    <property type="entry name" value="GAPDH-I"/>
    <property type="match status" value="1"/>
</dbReference>
<dbReference type="Pfam" id="PF00044">
    <property type="entry name" value="Gp_dh_N"/>
    <property type="match status" value="1"/>
</dbReference>
<feature type="binding site" evidence="5">
    <location>
        <begin position="207"/>
        <end position="208"/>
    </location>
    <ligand>
        <name>D-glyceraldehyde 3-phosphate</name>
        <dbReference type="ChEBI" id="CHEBI:59776"/>
    </ligand>
</feature>
<dbReference type="GO" id="GO:0051287">
    <property type="term" value="F:NAD binding"/>
    <property type="evidence" value="ECO:0007669"/>
    <property type="project" value="InterPro"/>
</dbReference>
<feature type="binding site" evidence="5">
    <location>
        <position position="230"/>
    </location>
    <ligand>
        <name>D-glyceraldehyde 3-phosphate</name>
        <dbReference type="ChEBI" id="CHEBI:59776"/>
    </ligand>
</feature>
<name>A0A7H0VFK0_9FLAO</name>
<reference evidence="10 11" key="1">
    <citation type="submission" date="2020-08" db="EMBL/GenBank/DDBJ databases">
        <title>Croceimicrobium hydrocarbonivorans gen. nov., sp. nov., a novel marine bacterium isolated from a bacterial consortium that degrades polyethylene terephthalate.</title>
        <authorList>
            <person name="Liu R."/>
        </authorList>
    </citation>
    <scope>NUCLEOTIDE SEQUENCE [LARGE SCALE GENOMIC DNA]</scope>
    <source>
        <strain evidence="10 11">A20-9</strain>
    </source>
</reference>
<accession>A0A7H0VFK0</accession>
<dbReference type="SUPFAM" id="SSF51735">
    <property type="entry name" value="NAD(P)-binding Rossmann-fold domains"/>
    <property type="match status" value="1"/>
</dbReference>
<dbReference type="GO" id="GO:0016620">
    <property type="term" value="F:oxidoreductase activity, acting on the aldehyde or oxo group of donors, NAD or NADP as acceptor"/>
    <property type="evidence" value="ECO:0007669"/>
    <property type="project" value="InterPro"/>
</dbReference>
<dbReference type="Pfam" id="PF02800">
    <property type="entry name" value="Gp_dh_C"/>
    <property type="match status" value="1"/>
</dbReference>
<sequence>MVRIAINGFGRIGRSLMRVLVHEPQIEVVAINDLASAENLAHLLKYDTTHRLFPEDIQLNEEILNVGKHKIQLSHEAQVSNLNWKDLDLDLIIESTGKYKTSAHLQDHLKQASKVILSAPPQDDMKMIVMGINEESIQAEDRLLSNASCTTNSAAPLIQVVEELCGIQHAFITTVHSYTTDQQLQDGPHKDFRRGRAAAESIVPTTTGAAKAITRIFPHLQGLIGGAGIRVPVPDGSLTDITFTVKKTASVEAVHNAFKAASEGRLKNYLGYTNEPIVSRDVIGSTYSSWYDEELTTALGPMLKVVGWYDNEMGYSHRLRDLILYLKDRF</sequence>
<evidence type="ECO:0000313" key="10">
    <source>
        <dbReference type="EMBL" id="QNR24498.1"/>
    </source>
</evidence>
<dbReference type="Gene3D" id="3.40.50.720">
    <property type="entry name" value="NAD(P)-binding Rossmann-like Domain"/>
    <property type="match status" value="1"/>
</dbReference>
<organism evidence="10 11">
    <name type="scientific">Croceimicrobium hydrocarbonivorans</name>
    <dbReference type="NCBI Taxonomy" id="2761580"/>
    <lineage>
        <taxon>Bacteria</taxon>
        <taxon>Pseudomonadati</taxon>
        <taxon>Bacteroidota</taxon>
        <taxon>Flavobacteriia</taxon>
        <taxon>Flavobacteriales</taxon>
        <taxon>Owenweeksiaceae</taxon>
        <taxon>Croceimicrobium</taxon>
    </lineage>
</organism>
<feature type="binding site" evidence="6">
    <location>
        <position position="118"/>
    </location>
    <ligand>
        <name>NAD(+)</name>
        <dbReference type="ChEBI" id="CHEBI:57540"/>
    </ligand>
</feature>
<dbReference type="AlphaFoldDB" id="A0A7H0VFK0"/>
<evidence type="ECO:0000256" key="3">
    <source>
        <dbReference type="ARBA" id="ARBA00023002"/>
    </source>
</evidence>
<protein>
    <submittedName>
        <fullName evidence="10">Type I glyceraldehyde-3-phosphate dehydrogenase</fullName>
    </submittedName>
</protein>
<keyword evidence="6" id="KW-0547">Nucleotide-binding</keyword>
<dbReference type="InterPro" id="IPR006424">
    <property type="entry name" value="Glyceraldehyde-3-P_DH_1"/>
</dbReference>
<keyword evidence="6" id="KW-0520">NAD</keyword>
<dbReference type="CDD" id="cd05214">
    <property type="entry name" value="GAPDH_I_N"/>
    <property type="match status" value="1"/>
</dbReference>
<dbReference type="InterPro" id="IPR036291">
    <property type="entry name" value="NAD(P)-bd_dom_sf"/>
</dbReference>
<keyword evidence="3" id="KW-0560">Oxidoreductase</keyword>
<dbReference type="GO" id="GO:0006006">
    <property type="term" value="P:glucose metabolic process"/>
    <property type="evidence" value="ECO:0007669"/>
    <property type="project" value="InterPro"/>
</dbReference>
<dbReference type="EMBL" id="CP060139">
    <property type="protein sequence ID" value="QNR24498.1"/>
    <property type="molecule type" value="Genomic_DNA"/>
</dbReference>
<evidence type="ECO:0000256" key="5">
    <source>
        <dbReference type="PIRSR" id="PIRSR000149-2"/>
    </source>
</evidence>
<dbReference type="InterPro" id="IPR020831">
    <property type="entry name" value="GlycerAld/Erythrose_P_DH"/>
</dbReference>
<feature type="active site" description="Nucleophile" evidence="4">
    <location>
        <position position="149"/>
    </location>
</feature>
<dbReference type="PRINTS" id="PR00078">
    <property type="entry name" value="G3PDHDRGNASE"/>
</dbReference>
<dbReference type="InterPro" id="IPR020829">
    <property type="entry name" value="GlycerAld_3-P_DH_cat"/>
</dbReference>
<dbReference type="Gene3D" id="3.30.360.10">
    <property type="entry name" value="Dihydrodipicolinate Reductase, domain 2"/>
    <property type="match status" value="1"/>
</dbReference>
<feature type="binding site" evidence="6">
    <location>
        <begin position="11"/>
        <end position="12"/>
    </location>
    <ligand>
        <name>NAD(+)</name>
        <dbReference type="ChEBI" id="CHEBI:57540"/>
    </ligand>
</feature>
<evidence type="ECO:0000256" key="7">
    <source>
        <dbReference type="PIRSR" id="PIRSR000149-4"/>
    </source>
</evidence>
<dbReference type="SUPFAM" id="SSF55347">
    <property type="entry name" value="Glyceraldehyde-3-phosphate dehydrogenase-like, C-terminal domain"/>
    <property type="match status" value="1"/>
</dbReference>
<evidence type="ECO:0000256" key="6">
    <source>
        <dbReference type="PIRSR" id="PIRSR000149-3"/>
    </source>
</evidence>